<dbReference type="PROSITE" id="PS50995">
    <property type="entry name" value="HTH_MARR_2"/>
    <property type="match status" value="1"/>
</dbReference>
<feature type="domain" description="HTH marR-type" evidence="1">
    <location>
        <begin position="21"/>
        <end position="153"/>
    </location>
</feature>
<dbReference type="InterPro" id="IPR036390">
    <property type="entry name" value="WH_DNA-bd_sf"/>
</dbReference>
<reference evidence="2 3" key="2">
    <citation type="submission" date="2018-03" db="EMBL/GenBank/DDBJ databases">
        <authorList>
            <person name="Keele B.F."/>
        </authorList>
    </citation>
    <scope>NUCLEOTIDE SEQUENCE [LARGE SCALE GENOMIC DNA]</scope>
    <source>
        <strain evidence="2 3">D13</strain>
    </source>
</reference>
<dbReference type="InterPro" id="IPR039422">
    <property type="entry name" value="MarR/SlyA-like"/>
</dbReference>
<dbReference type="PANTHER" id="PTHR33164">
    <property type="entry name" value="TRANSCRIPTIONAL REGULATOR, MARR FAMILY"/>
    <property type="match status" value="1"/>
</dbReference>
<dbReference type="PANTHER" id="PTHR33164:SF57">
    <property type="entry name" value="MARR-FAMILY TRANSCRIPTIONAL REGULATOR"/>
    <property type="match status" value="1"/>
</dbReference>
<dbReference type="AlphaFoldDB" id="A0A2P1PN34"/>
<evidence type="ECO:0000313" key="2">
    <source>
        <dbReference type="EMBL" id="AVP96249.1"/>
    </source>
</evidence>
<dbReference type="GO" id="GO:0003700">
    <property type="term" value="F:DNA-binding transcription factor activity"/>
    <property type="evidence" value="ECO:0007669"/>
    <property type="project" value="InterPro"/>
</dbReference>
<dbReference type="Pfam" id="PF01047">
    <property type="entry name" value="MarR"/>
    <property type="match status" value="1"/>
</dbReference>
<sequence>MPTLKARRPSQDPDLNLERDAIALHAALSNLVRVYQFRDRDQICCYDISVTQCYALETLVEQGPMRSKSLSDALKLDKSTTTRVVDALVRKDYVARLPDADDARAVSLKVTASGRRLYERINGALIAQQADLLRGLEPGVRAAATEVIRRLAKAAEARFVSGVSVGSCESACAAGSKSKTTCS</sequence>
<dbReference type="SUPFAM" id="SSF46785">
    <property type="entry name" value="Winged helix' DNA-binding domain"/>
    <property type="match status" value="1"/>
</dbReference>
<proteinExistence type="predicted"/>
<dbReference type="InterPro" id="IPR036388">
    <property type="entry name" value="WH-like_DNA-bd_sf"/>
</dbReference>
<dbReference type="Proteomes" id="UP000241074">
    <property type="component" value="Chromosome"/>
</dbReference>
<dbReference type="GO" id="GO:0006950">
    <property type="term" value="P:response to stress"/>
    <property type="evidence" value="ECO:0007669"/>
    <property type="project" value="TreeGrafter"/>
</dbReference>
<evidence type="ECO:0000313" key="3">
    <source>
        <dbReference type="Proteomes" id="UP000241074"/>
    </source>
</evidence>
<name>A0A2P1PN34_9GAMM</name>
<dbReference type="RefSeq" id="WP_106890178.1">
    <property type="nucleotide sequence ID" value="NZ_CP027860.1"/>
</dbReference>
<accession>A0A2P1PN34</accession>
<reference evidence="2 3" key="1">
    <citation type="submission" date="2018-03" db="EMBL/GenBank/DDBJ databases">
        <title>Ahniella affigens gen. nov., sp. nov., a gammaproteobacterium isolated from sandy soil near a stream.</title>
        <authorList>
            <person name="Ko Y."/>
            <person name="Kim J.-H."/>
        </authorList>
    </citation>
    <scope>NUCLEOTIDE SEQUENCE [LARGE SCALE GENOMIC DNA]</scope>
    <source>
        <strain evidence="2 3">D13</strain>
    </source>
</reference>
<evidence type="ECO:0000259" key="1">
    <source>
        <dbReference type="PROSITE" id="PS50995"/>
    </source>
</evidence>
<dbReference type="InterPro" id="IPR000835">
    <property type="entry name" value="HTH_MarR-typ"/>
</dbReference>
<dbReference type="SMART" id="SM00347">
    <property type="entry name" value="HTH_MARR"/>
    <property type="match status" value="1"/>
</dbReference>
<organism evidence="2 3">
    <name type="scientific">Ahniella affigens</name>
    <dbReference type="NCBI Taxonomy" id="2021234"/>
    <lineage>
        <taxon>Bacteria</taxon>
        <taxon>Pseudomonadati</taxon>
        <taxon>Pseudomonadota</taxon>
        <taxon>Gammaproteobacteria</taxon>
        <taxon>Lysobacterales</taxon>
        <taxon>Rhodanobacteraceae</taxon>
        <taxon>Ahniella</taxon>
    </lineage>
</organism>
<keyword evidence="3" id="KW-1185">Reference proteome</keyword>
<dbReference type="KEGG" id="xba:C7S18_03155"/>
<dbReference type="OrthoDB" id="5966462at2"/>
<protein>
    <submittedName>
        <fullName evidence="2">MarR family transcriptional regulator</fullName>
    </submittedName>
</protein>
<gene>
    <name evidence="2" type="ORF">C7S18_03155</name>
</gene>
<dbReference type="PRINTS" id="PR00598">
    <property type="entry name" value="HTHMARR"/>
</dbReference>
<dbReference type="Gene3D" id="1.10.10.10">
    <property type="entry name" value="Winged helix-like DNA-binding domain superfamily/Winged helix DNA-binding domain"/>
    <property type="match status" value="1"/>
</dbReference>
<dbReference type="EMBL" id="CP027860">
    <property type="protein sequence ID" value="AVP96249.1"/>
    <property type="molecule type" value="Genomic_DNA"/>
</dbReference>